<comment type="caution">
    <text evidence="2">The sequence shown here is derived from an EMBL/GenBank/DDBJ whole genome shotgun (WGS) entry which is preliminary data.</text>
</comment>
<name>A0A840EGH9_9BACT</name>
<feature type="transmembrane region" description="Helical" evidence="1">
    <location>
        <begin position="15"/>
        <end position="36"/>
    </location>
</feature>
<organism evidence="2 3">
    <name type="scientific">Neolewinella aquimaris</name>
    <dbReference type="NCBI Taxonomy" id="1835722"/>
    <lineage>
        <taxon>Bacteria</taxon>
        <taxon>Pseudomonadati</taxon>
        <taxon>Bacteroidota</taxon>
        <taxon>Saprospiria</taxon>
        <taxon>Saprospirales</taxon>
        <taxon>Lewinellaceae</taxon>
        <taxon>Neolewinella</taxon>
    </lineage>
</organism>
<dbReference type="GO" id="GO:0004519">
    <property type="term" value="F:endonuclease activity"/>
    <property type="evidence" value="ECO:0007669"/>
    <property type="project" value="UniProtKB-KW"/>
</dbReference>
<keyword evidence="1" id="KW-0472">Membrane</keyword>
<sequence>MSPLLLQINDTSDTWLWWLLLSLGAFLLGSLLTWLFTRVAAERLEQSNAERDRYHASATKWEKDYQGVKYQLEEAHKMEADLRASLQSCEADRQMLRYRAEKAEASLTEHATEQAGGFFEDDNLRIISGIGPVANAILRDAGITSWRELAAAEVTTLGDILRTADHPFDPAELDSWPKQATLAAAGRWEELRVFQCRLRDER</sequence>
<accession>A0A840EGH9</accession>
<gene>
    <name evidence="2" type="ORF">GGR28_003639</name>
</gene>
<keyword evidence="2" id="KW-0378">Hydrolase</keyword>
<protein>
    <submittedName>
        <fullName evidence="2">Putative flap endonuclease-1-like 5' DNA nuclease</fullName>
    </submittedName>
</protein>
<keyword evidence="1" id="KW-1133">Transmembrane helix</keyword>
<dbReference type="AlphaFoldDB" id="A0A840EGH9"/>
<reference evidence="2 3" key="1">
    <citation type="submission" date="2020-08" db="EMBL/GenBank/DDBJ databases">
        <title>Genomic Encyclopedia of Type Strains, Phase IV (KMG-IV): sequencing the most valuable type-strain genomes for metagenomic binning, comparative biology and taxonomic classification.</title>
        <authorList>
            <person name="Goeker M."/>
        </authorList>
    </citation>
    <scope>NUCLEOTIDE SEQUENCE [LARGE SCALE GENOMIC DNA]</scope>
    <source>
        <strain evidence="2 3">DSM 105137</strain>
    </source>
</reference>
<keyword evidence="3" id="KW-1185">Reference proteome</keyword>
<dbReference type="RefSeq" id="WP_183497225.1">
    <property type="nucleotide sequence ID" value="NZ_JACIFF010000011.1"/>
</dbReference>
<evidence type="ECO:0000256" key="1">
    <source>
        <dbReference type="SAM" id="Phobius"/>
    </source>
</evidence>
<proteinExistence type="predicted"/>
<keyword evidence="2" id="KW-0255">Endonuclease</keyword>
<keyword evidence="2" id="KW-0540">Nuclease</keyword>
<keyword evidence="1" id="KW-0812">Transmembrane</keyword>
<evidence type="ECO:0000313" key="3">
    <source>
        <dbReference type="Proteomes" id="UP000576209"/>
    </source>
</evidence>
<dbReference type="Proteomes" id="UP000576209">
    <property type="component" value="Unassembled WGS sequence"/>
</dbReference>
<dbReference type="EMBL" id="JACIFF010000011">
    <property type="protein sequence ID" value="MBB4080998.1"/>
    <property type="molecule type" value="Genomic_DNA"/>
</dbReference>
<evidence type="ECO:0000313" key="2">
    <source>
        <dbReference type="EMBL" id="MBB4080998.1"/>
    </source>
</evidence>